<evidence type="ECO:0000256" key="3">
    <source>
        <dbReference type="ARBA" id="ARBA00023014"/>
    </source>
</evidence>
<evidence type="ECO:0000313" key="5">
    <source>
        <dbReference type="EMBL" id="RLE11844.1"/>
    </source>
</evidence>
<dbReference type="GO" id="GO:0051536">
    <property type="term" value="F:iron-sulfur cluster binding"/>
    <property type="evidence" value="ECO:0007669"/>
    <property type="project" value="UniProtKB-KW"/>
</dbReference>
<dbReference type="CDD" id="cd03110">
    <property type="entry name" value="SIMIBI_bact_arch"/>
    <property type="match status" value="1"/>
</dbReference>
<dbReference type="Pfam" id="PF00037">
    <property type="entry name" value="Fer4"/>
    <property type="match status" value="2"/>
</dbReference>
<dbReference type="SUPFAM" id="SSF54862">
    <property type="entry name" value="4Fe-4S ferredoxins"/>
    <property type="match status" value="1"/>
</dbReference>
<evidence type="ECO:0000256" key="2">
    <source>
        <dbReference type="ARBA" id="ARBA00023004"/>
    </source>
</evidence>
<dbReference type="PROSITE" id="PS51379">
    <property type="entry name" value="4FE4S_FER_2"/>
    <property type="match status" value="2"/>
</dbReference>
<evidence type="ECO:0000259" key="4">
    <source>
        <dbReference type="PROSITE" id="PS51379"/>
    </source>
</evidence>
<keyword evidence="2" id="KW-0408">Iron</keyword>
<sequence length="278" mass="30529">MILSVASGKGGTGKTTIATNLALSADNVQFLDCDVEAPNASIFLKPALEQIKPVYILLPELIEEKCNFCGLCSKICEWNAIAVVNKKWLFFPELCHGCGACWQLCPEKALKEAKKELGVVEKGRAGEIDFIQGKLTIGQAVAPPVIKAVKKEIDPAKDVIIDVAPGTGCPMVEAVKNSDFCLLVTEPTPFGLNDLVLAIGVLKELGIPFAVIINRSDIGDNKLNNFCEKNRIPVLLRIPLDRKIARAYSKGEPLVNYDHNWKDKFAQLFFHIKEKVKK</sequence>
<dbReference type="InterPro" id="IPR017896">
    <property type="entry name" value="4Fe4S_Fe-S-bd"/>
</dbReference>
<gene>
    <name evidence="5" type="ORF">DRJ04_07295</name>
</gene>
<dbReference type="GO" id="GO:0046872">
    <property type="term" value="F:metal ion binding"/>
    <property type="evidence" value="ECO:0007669"/>
    <property type="project" value="UniProtKB-KW"/>
</dbReference>
<dbReference type="Proteomes" id="UP000280417">
    <property type="component" value="Unassembled WGS sequence"/>
</dbReference>
<dbReference type="InterPro" id="IPR002586">
    <property type="entry name" value="CobQ/CobB/MinD/ParA_Nub-bd_dom"/>
</dbReference>
<dbReference type="PANTHER" id="PTHR43063:SF1">
    <property type="entry name" value="4FE-4S CLUSTER CONTAINING PARA FAMILY ATPASE PROTEIN"/>
    <property type="match status" value="1"/>
</dbReference>
<dbReference type="SUPFAM" id="SSF52540">
    <property type="entry name" value="P-loop containing nucleoside triphosphate hydrolases"/>
    <property type="match status" value="1"/>
</dbReference>
<dbReference type="InterPro" id="IPR017900">
    <property type="entry name" value="4Fe4S_Fe_S_CS"/>
</dbReference>
<dbReference type="Gene3D" id="3.30.70.20">
    <property type="match status" value="1"/>
</dbReference>
<reference evidence="5 6" key="1">
    <citation type="submission" date="2018-06" db="EMBL/GenBank/DDBJ databases">
        <title>Extensive metabolic versatility and redundancy in microbially diverse, dynamic hydrothermal sediments.</title>
        <authorList>
            <person name="Dombrowski N."/>
            <person name="Teske A."/>
            <person name="Baker B.J."/>
        </authorList>
    </citation>
    <scope>NUCLEOTIDE SEQUENCE [LARGE SCALE GENOMIC DNA]</scope>
    <source>
        <strain evidence="5">B3_G15</strain>
    </source>
</reference>
<dbReference type="PANTHER" id="PTHR43063">
    <property type="entry name" value="4FE-4S CLUSTER CONTAINING PARA FAMILY ATPASE PROTEIN"/>
    <property type="match status" value="1"/>
</dbReference>
<evidence type="ECO:0000256" key="1">
    <source>
        <dbReference type="ARBA" id="ARBA00022723"/>
    </source>
</evidence>
<dbReference type="PROSITE" id="PS00198">
    <property type="entry name" value="4FE4S_FER_1"/>
    <property type="match status" value="1"/>
</dbReference>
<evidence type="ECO:0000313" key="6">
    <source>
        <dbReference type="Proteomes" id="UP000280417"/>
    </source>
</evidence>
<accession>A0A662D7U0</accession>
<dbReference type="EMBL" id="QMQA01000215">
    <property type="protein sequence ID" value="RLE11844.1"/>
    <property type="molecule type" value="Genomic_DNA"/>
</dbReference>
<proteinExistence type="predicted"/>
<dbReference type="InterPro" id="IPR027417">
    <property type="entry name" value="P-loop_NTPase"/>
</dbReference>
<dbReference type="AlphaFoldDB" id="A0A662D7U0"/>
<keyword evidence="3" id="KW-0411">Iron-sulfur</keyword>
<name>A0A662D7U0_UNCAE</name>
<keyword evidence="1" id="KW-0479">Metal-binding</keyword>
<protein>
    <submittedName>
        <fullName evidence="5">(4Fe-4S)-binding protein</fullName>
    </submittedName>
</protein>
<feature type="domain" description="4Fe-4S ferredoxin-type" evidence="4">
    <location>
        <begin position="57"/>
        <end position="85"/>
    </location>
</feature>
<comment type="caution">
    <text evidence="5">The sequence shown here is derived from an EMBL/GenBank/DDBJ whole genome shotgun (WGS) entry which is preliminary data.</text>
</comment>
<dbReference type="Pfam" id="PF01656">
    <property type="entry name" value="CbiA"/>
    <property type="match status" value="1"/>
</dbReference>
<feature type="domain" description="4Fe-4S ferredoxin-type" evidence="4">
    <location>
        <begin position="86"/>
        <end position="115"/>
    </location>
</feature>
<dbReference type="Gene3D" id="3.40.50.300">
    <property type="entry name" value="P-loop containing nucleotide triphosphate hydrolases"/>
    <property type="match status" value="1"/>
</dbReference>
<organism evidence="5 6">
    <name type="scientific">Aerophobetes bacterium</name>
    <dbReference type="NCBI Taxonomy" id="2030807"/>
    <lineage>
        <taxon>Bacteria</taxon>
        <taxon>Candidatus Aerophobota</taxon>
    </lineage>
</organism>